<dbReference type="PANTHER" id="PTHR33384:SF1">
    <property type="entry name" value="EXPRESSED PROTEIN"/>
    <property type="match status" value="1"/>
</dbReference>
<protein>
    <submittedName>
        <fullName evidence="1">Uncharacterized protein</fullName>
    </submittedName>
</protein>
<dbReference type="EMBL" id="BJWL01000013">
    <property type="protein sequence ID" value="GFZ00293.1"/>
    <property type="molecule type" value="Genomic_DNA"/>
</dbReference>
<organism evidence="1 2">
    <name type="scientific">Actinidia rufa</name>
    <dbReference type="NCBI Taxonomy" id="165716"/>
    <lineage>
        <taxon>Eukaryota</taxon>
        <taxon>Viridiplantae</taxon>
        <taxon>Streptophyta</taxon>
        <taxon>Embryophyta</taxon>
        <taxon>Tracheophyta</taxon>
        <taxon>Spermatophyta</taxon>
        <taxon>Magnoliopsida</taxon>
        <taxon>eudicotyledons</taxon>
        <taxon>Gunneridae</taxon>
        <taxon>Pentapetalae</taxon>
        <taxon>asterids</taxon>
        <taxon>Ericales</taxon>
        <taxon>Actinidiaceae</taxon>
        <taxon>Actinidia</taxon>
    </lineage>
</organism>
<evidence type="ECO:0000313" key="2">
    <source>
        <dbReference type="Proteomes" id="UP000585474"/>
    </source>
</evidence>
<reference evidence="1 2" key="1">
    <citation type="submission" date="2019-07" db="EMBL/GenBank/DDBJ databases">
        <title>De Novo Assembly of kiwifruit Actinidia rufa.</title>
        <authorList>
            <person name="Sugita-Konishi S."/>
            <person name="Sato K."/>
            <person name="Mori E."/>
            <person name="Abe Y."/>
            <person name="Kisaki G."/>
            <person name="Hamano K."/>
            <person name="Suezawa K."/>
            <person name="Otani M."/>
            <person name="Fukuda T."/>
            <person name="Manabe T."/>
            <person name="Gomi K."/>
            <person name="Tabuchi M."/>
            <person name="Akimitsu K."/>
            <person name="Kataoka I."/>
        </authorList>
    </citation>
    <scope>NUCLEOTIDE SEQUENCE [LARGE SCALE GENOMIC DNA]</scope>
    <source>
        <strain evidence="2">cv. Fuchu</strain>
    </source>
</reference>
<accession>A0A7J0FNJ2</accession>
<dbReference type="Proteomes" id="UP000585474">
    <property type="component" value="Unassembled WGS sequence"/>
</dbReference>
<dbReference type="OrthoDB" id="900224at2759"/>
<comment type="caution">
    <text evidence="1">The sequence shown here is derived from an EMBL/GenBank/DDBJ whole genome shotgun (WGS) entry which is preliminary data.</text>
</comment>
<evidence type="ECO:0000313" key="1">
    <source>
        <dbReference type="EMBL" id="GFZ00293.1"/>
    </source>
</evidence>
<dbReference type="PANTHER" id="PTHR33384">
    <property type="entry name" value="EXPRESSED PROTEIN"/>
    <property type="match status" value="1"/>
</dbReference>
<sequence length="159" mass="17156">MNHAFAACDEMRSSFFCPKPRRLAVLDAGDSDPIWPLRGHASHHSERGESKAGTDLLDIILPKGVYGVQVASSPPFFSGSPPSRVSNPLVQDSRFGEERFAPISPRSIPIPSGSSLSQASTTRKGGCVQAHFGNNPTVRIEGFNCLDRDNRNRSIPALA</sequence>
<proteinExistence type="predicted"/>
<name>A0A7J0FNJ2_9ERIC</name>
<dbReference type="AlphaFoldDB" id="A0A7J0FNJ2"/>
<gene>
    <name evidence="1" type="ORF">Acr_13g0016920</name>
</gene>
<keyword evidence="2" id="KW-1185">Reference proteome</keyword>